<dbReference type="Gene3D" id="2.170.120.30">
    <property type="match status" value="1"/>
</dbReference>
<dbReference type="Proteomes" id="UP000078390">
    <property type="component" value="Unassembled WGS sequence"/>
</dbReference>
<proteinExistence type="predicted"/>
<keyword evidence="2" id="KW-1185">Reference proteome</keyword>
<dbReference type="PANTHER" id="PTHR37804:SF1">
    <property type="entry name" value="CDAA REGULATORY PROTEIN CDAR"/>
    <property type="match status" value="1"/>
</dbReference>
<gene>
    <name evidence="1" type="ORF">TDIS_0842</name>
</gene>
<dbReference type="Pfam" id="PF07949">
    <property type="entry name" value="YbbR"/>
    <property type="match status" value="1"/>
</dbReference>
<evidence type="ECO:0000313" key="2">
    <source>
        <dbReference type="Proteomes" id="UP000078390"/>
    </source>
</evidence>
<evidence type="ECO:0000313" key="1">
    <source>
        <dbReference type="EMBL" id="OAQ21190.1"/>
    </source>
</evidence>
<dbReference type="EMBL" id="LWLG01000003">
    <property type="protein sequence ID" value="OAQ21190.1"/>
    <property type="molecule type" value="Genomic_DNA"/>
</dbReference>
<accession>A0A179D521</accession>
<comment type="caution">
    <text evidence="1">The sequence shown here is derived from an EMBL/GenBank/DDBJ whole genome shotgun (WGS) entry which is preliminary data.</text>
</comment>
<dbReference type="Gene3D" id="2.170.120.40">
    <property type="entry name" value="YbbR-like domain"/>
    <property type="match status" value="1"/>
</dbReference>
<protein>
    <submittedName>
        <fullName evidence="1">Putative secreted protein associated with spyDAC</fullName>
    </submittedName>
</protein>
<organism evidence="1 2">
    <name type="scientific">Thermosulfurimonas dismutans</name>
    <dbReference type="NCBI Taxonomy" id="999894"/>
    <lineage>
        <taxon>Bacteria</taxon>
        <taxon>Pseudomonadati</taxon>
        <taxon>Thermodesulfobacteriota</taxon>
        <taxon>Thermodesulfobacteria</taxon>
        <taxon>Thermodesulfobacteriales</taxon>
        <taxon>Thermodesulfobacteriaceae</taxon>
        <taxon>Thermosulfurimonas</taxon>
    </lineage>
</organism>
<dbReference type="InterPro" id="IPR053154">
    <property type="entry name" value="c-di-AMP_regulator"/>
</dbReference>
<dbReference type="InterPro" id="IPR012505">
    <property type="entry name" value="YbbR"/>
</dbReference>
<name>A0A179D521_9BACT</name>
<reference evidence="1 2" key="1">
    <citation type="submission" date="2016-04" db="EMBL/GenBank/DDBJ databases">
        <title>Genome analysis of Thermosulfurimonas dismutans, the first thermophilic sulfur-disproportionating bacterium of the phylum Thermodesulfobacteria.</title>
        <authorList>
            <person name="Mardanov A.V."/>
            <person name="Beletsky A.V."/>
            <person name="Kadnikov V.V."/>
            <person name="Slobodkin A.I."/>
            <person name="Ravin N.V."/>
        </authorList>
    </citation>
    <scope>NUCLEOTIDE SEQUENCE [LARGE SCALE GENOMIC DNA]</scope>
    <source>
        <strain evidence="1 2">S95</strain>
    </source>
</reference>
<dbReference type="AlphaFoldDB" id="A0A179D521"/>
<dbReference type="PANTHER" id="PTHR37804">
    <property type="entry name" value="CDAA REGULATORY PROTEIN CDAR"/>
    <property type="match status" value="1"/>
</dbReference>
<sequence length="207" mass="23899">MFLKFLALFFAFLLWFFVVLQDKIERELPLKLVFRNLPPNTLLLNVKPSTFRLKVIGPRSIMRSLSGEPLILSLDLSRYPPGRHILRIPPENVKLPSGLKPIEVIPQEAEILLDSVIQKWIKVKVDLRGELPEGFKVKEVRIRPASVRIKGARTVLRDLKFLYTAPVYLSERRESFKLEVLLSIPEGIVEVYPERVQVVVKIGRKEP</sequence>
<dbReference type="STRING" id="999894.TDIS_0842"/>